<name>A0A7Z8Z8L5_RAOTE</name>
<reference evidence="1 2" key="1">
    <citation type="submission" date="2018-12" db="EMBL/GenBank/DDBJ databases">
        <authorList>
            <consortium name="Pathogen Informatics"/>
        </authorList>
    </citation>
    <scope>NUCLEOTIDE SEQUENCE [LARGE SCALE GENOMIC DNA]</scope>
    <source>
        <strain evidence="1 2">NCTC9997</strain>
    </source>
</reference>
<evidence type="ECO:0000313" key="2">
    <source>
        <dbReference type="Proteomes" id="UP000267630"/>
    </source>
</evidence>
<proteinExistence type="predicted"/>
<evidence type="ECO:0000313" key="1">
    <source>
        <dbReference type="EMBL" id="VED48120.1"/>
    </source>
</evidence>
<dbReference type="Proteomes" id="UP000267630">
    <property type="component" value="Chromosome 3"/>
</dbReference>
<dbReference type="EMBL" id="LR134253">
    <property type="protein sequence ID" value="VED48120.1"/>
    <property type="molecule type" value="Genomic_DNA"/>
</dbReference>
<keyword evidence="2" id="KW-1185">Reference proteome</keyword>
<dbReference type="AlphaFoldDB" id="A0A7Z8Z8L5"/>
<accession>A0A7Z8Z8L5</accession>
<protein>
    <submittedName>
        <fullName evidence="1">Uncharacterized protein</fullName>
    </submittedName>
</protein>
<organism evidence="1 2">
    <name type="scientific">Raoultella terrigena</name>
    <name type="common">Klebsiella terrigena</name>
    <dbReference type="NCBI Taxonomy" id="577"/>
    <lineage>
        <taxon>Bacteria</taxon>
        <taxon>Pseudomonadati</taxon>
        <taxon>Pseudomonadota</taxon>
        <taxon>Gammaproteobacteria</taxon>
        <taxon>Enterobacterales</taxon>
        <taxon>Enterobacteriaceae</taxon>
        <taxon>Klebsiella/Raoultella group</taxon>
        <taxon>Raoultella</taxon>
    </lineage>
</organism>
<gene>
    <name evidence="1" type="ORF">NCTC9997_01863</name>
</gene>
<sequence length="98" mass="10925">MLAGALSALERVEEIEGEQRAKGTFRRFFMMSGAIITISIRLPARSGDNIIAADPILKYPCDILDNKVSLIVSIFIINTFEMIYIAKNNTQRIFLAAC</sequence>